<keyword evidence="3 4" id="KW-0539">Nucleus</keyword>
<evidence type="ECO:0000313" key="6">
    <source>
        <dbReference type="EMBL" id="KAJ2901973.1"/>
    </source>
</evidence>
<dbReference type="InterPro" id="IPR012340">
    <property type="entry name" value="NA-bd_OB-fold"/>
</dbReference>
<accession>A0AAD5RRQ1</accession>
<dbReference type="FunFam" id="2.40.50.140:FF:000191">
    <property type="entry name" value="DNA-directed RNA polymerases I, II, and III subunit RPABC3"/>
    <property type="match status" value="1"/>
</dbReference>
<comment type="function">
    <text evidence="4">DNA-dependent RNA polymerase catalyzes the transcription of DNA into RNA using the four ribonucleoside triphosphates as substrates. Common component of RNA polymerases I, II and III which synthesize ribosomal RNA precursors, mRNA precursors and many functional non-coding RNAs, and small RNAs, such as 5S rRNA and tRNAs, respectively.</text>
</comment>
<gene>
    <name evidence="6" type="ORF">MKZ38_001163</name>
</gene>
<dbReference type="InterPro" id="IPR005570">
    <property type="entry name" value="RPABC3"/>
</dbReference>
<dbReference type="Proteomes" id="UP001201980">
    <property type="component" value="Unassembled WGS sequence"/>
</dbReference>
<dbReference type="GO" id="GO:0005665">
    <property type="term" value="C:RNA polymerase II, core complex"/>
    <property type="evidence" value="ECO:0007669"/>
    <property type="project" value="UniProtKB-UniRule"/>
</dbReference>
<dbReference type="GO" id="GO:0005666">
    <property type="term" value="C:RNA polymerase III complex"/>
    <property type="evidence" value="ECO:0007669"/>
    <property type="project" value="TreeGrafter"/>
</dbReference>
<dbReference type="AlphaFoldDB" id="A0AAD5RRQ1"/>
<evidence type="ECO:0000256" key="1">
    <source>
        <dbReference type="ARBA" id="ARBA00004123"/>
    </source>
</evidence>
<keyword evidence="7" id="KW-1185">Reference proteome</keyword>
<feature type="compositionally biased region" description="Basic and acidic residues" evidence="5">
    <location>
        <begin position="71"/>
        <end position="83"/>
    </location>
</feature>
<proteinExistence type="inferred from homology"/>
<dbReference type="Gene3D" id="2.40.50.140">
    <property type="entry name" value="Nucleic acid-binding proteins"/>
    <property type="match status" value="1"/>
</dbReference>
<evidence type="ECO:0000313" key="7">
    <source>
        <dbReference type="Proteomes" id="UP001201980"/>
    </source>
</evidence>
<dbReference type="PIRSF" id="PIRSF000779">
    <property type="entry name" value="RNA_pol_Rpb8"/>
    <property type="match status" value="1"/>
</dbReference>
<keyword evidence="6" id="KW-0804">Transcription</keyword>
<protein>
    <recommendedName>
        <fullName evidence="4">DNA-directed RNA polymerases I, II, and III subunit RPABC3</fullName>
    </recommendedName>
</protein>
<dbReference type="Pfam" id="PF03870">
    <property type="entry name" value="RNA_pol_Rpb8"/>
    <property type="match status" value="1"/>
</dbReference>
<evidence type="ECO:0000256" key="3">
    <source>
        <dbReference type="ARBA" id="ARBA00023242"/>
    </source>
</evidence>
<feature type="region of interest" description="Disordered" evidence="5">
    <location>
        <begin position="70"/>
        <end position="90"/>
    </location>
</feature>
<dbReference type="SMART" id="SM00658">
    <property type="entry name" value="RPOL8c"/>
    <property type="match status" value="1"/>
</dbReference>
<dbReference type="PANTHER" id="PTHR10917:SF0">
    <property type="entry name" value="DNA-DIRECTED RNA POLYMERASES I, II, AND III SUBUNIT RPABC3"/>
    <property type="match status" value="1"/>
</dbReference>
<comment type="subcellular location">
    <subcellularLocation>
        <location evidence="1">Nucleus</location>
    </subcellularLocation>
</comment>
<evidence type="ECO:0000256" key="4">
    <source>
        <dbReference type="PIRNR" id="PIRNR000779"/>
    </source>
</evidence>
<name>A0AAD5RRQ1_9PEZI</name>
<dbReference type="GO" id="GO:0003899">
    <property type="term" value="F:DNA-directed RNA polymerase activity"/>
    <property type="evidence" value="ECO:0007669"/>
    <property type="project" value="UniProtKB-UniRule"/>
</dbReference>
<comment type="similarity">
    <text evidence="2 4">Belongs to the eukaryotic RPB8 RNA polymerase subunit family.</text>
</comment>
<evidence type="ECO:0000256" key="5">
    <source>
        <dbReference type="SAM" id="MobiDB-lite"/>
    </source>
</evidence>
<dbReference type="GO" id="GO:0006351">
    <property type="term" value="P:DNA-templated transcription"/>
    <property type="evidence" value="ECO:0007669"/>
    <property type="project" value="UniProtKB-UniRule"/>
</dbReference>
<reference evidence="6" key="1">
    <citation type="submission" date="2022-07" db="EMBL/GenBank/DDBJ databases">
        <title>Draft genome sequence of Zalerion maritima ATCC 34329, a (micro)plastics degrading marine fungus.</title>
        <authorList>
            <person name="Paco A."/>
            <person name="Goncalves M.F.M."/>
            <person name="Rocha-Santos T.A.P."/>
            <person name="Alves A."/>
        </authorList>
    </citation>
    <scope>NUCLEOTIDE SEQUENCE</scope>
    <source>
        <strain evidence="6">ATCC 34329</strain>
    </source>
</reference>
<dbReference type="SUPFAM" id="SSF50249">
    <property type="entry name" value="Nucleic acid-binding proteins"/>
    <property type="match status" value="1"/>
</dbReference>
<keyword evidence="6" id="KW-0240">DNA-directed RNA polymerase</keyword>
<sequence length="150" mass="16730">MAGVTSDAHLYEDRFQITAYDQSKYDRVARLSCTSLGGQTTMELDINIELFPCAVGEELYIVLATSLSPDGSKDEGVGWREQARTGPPEPSLADNFDYVCRGKIYKFVEGEDQSSIAAYLSFGGLLMCLEGPYKKLTSLRVEYTYLLIRK</sequence>
<organism evidence="6 7">
    <name type="scientific">Zalerion maritima</name>
    <dbReference type="NCBI Taxonomy" id="339359"/>
    <lineage>
        <taxon>Eukaryota</taxon>
        <taxon>Fungi</taxon>
        <taxon>Dikarya</taxon>
        <taxon>Ascomycota</taxon>
        <taxon>Pezizomycotina</taxon>
        <taxon>Sordariomycetes</taxon>
        <taxon>Lulworthiomycetidae</taxon>
        <taxon>Lulworthiales</taxon>
        <taxon>Lulworthiaceae</taxon>
        <taxon>Zalerion</taxon>
    </lineage>
</organism>
<dbReference type="GO" id="GO:0005736">
    <property type="term" value="C:RNA polymerase I complex"/>
    <property type="evidence" value="ECO:0007669"/>
    <property type="project" value="TreeGrafter"/>
</dbReference>
<dbReference type="PANTHER" id="PTHR10917">
    <property type="entry name" value="DNA-DIRECTED RNA POLYMERASES I, II, AND III SUBUNIT RPABC3"/>
    <property type="match status" value="1"/>
</dbReference>
<evidence type="ECO:0000256" key="2">
    <source>
        <dbReference type="ARBA" id="ARBA00008912"/>
    </source>
</evidence>
<dbReference type="EMBL" id="JAKWBI020000129">
    <property type="protein sequence ID" value="KAJ2901973.1"/>
    <property type="molecule type" value="Genomic_DNA"/>
</dbReference>
<comment type="caution">
    <text evidence="6">The sequence shown here is derived from an EMBL/GenBank/DDBJ whole genome shotgun (WGS) entry which is preliminary data.</text>
</comment>